<dbReference type="eggNOG" id="COG2963">
    <property type="taxonomic scope" value="Bacteria"/>
</dbReference>
<evidence type="ECO:0000313" key="2">
    <source>
        <dbReference type="Proteomes" id="UP000028700"/>
    </source>
</evidence>
<dbReference type="InterPro" id="IPR009057">
    <property type="entry name" value="Homeodomain-like_sf"/>
</dbReference>
<dbReference type="GO" id="GO:0006313">
    <property type="term" value="P:DNA transposition"/>
    <property type="evidence" value="ECO:0007669"/>
    <property type="project" value="InterPro"/>
</dbReference>
<dbReference type="Proteomes" id="UP000028700">
    <property type="component" value="Unassembled WGS sequence"/>
</dbReference>
<accession>A0A081BKW5</accession>
<protein>
    <submittedName>
        <fullName evidence="1">Transposase</fullName>
    </submittedName>
</protein>
<dbReference type="GeneID" id="78522005"/>
<organism evidence="1 2">
    <name type="scientific">Secundilactobacillus oryzae JCM 18671</name>
    <dbReference type="NCBI Taxonomy" id="1291743"/>
    <lineage>
        <taxon>Bacteria</taxon>
        <taxon>Bacillati</taxon>
        <taxon>Bacillota</taxon>
        <taxon>Bacilli</taxon>
        <taxon>Lactobacillales</taxon>
        <taxon>Lactobacillaceae</taxon>
        <taxon>Secundilactobacillus</taxon>
    </lineage>
</organism>
<dbReference type="Pfam" id="PF01527">
    <property type="entry name" value="HTH_Tnp_1"/>
    <property type="match status" value="1"/>
</dbReference>
<dbReference type="GO" id="GO:0003677">
    <property type="term" value="F:DNA binding"/>
    <property type="evidence" value="ECO:0007669"/>
    <property type="project" value="InterPro"/>
</dbReference>
<dbReference type="OrthoDB" id="9781005at2"/>
<evidence type="ECO:0000313" key="1">
    <source>
        <dbReference type="EMBL" id="GAK48683.1"/>
    </source>
</evidence>
<reference evidence="1" key="1">
    <citation type="journal article" date="2014" name="Genome Announc.">
        <title>Draft Genome Sequence of Lactobacillus oryzae Strain SG293T.</title>
        <authorList>
            <person name="Tanizawa Y."/>
            <person name="Fujisawa T."/>
            <person name="Mochizuki T."/>
            <person name="Kaminuma E."/>
            <person name="Nakamura Y."/>
            <person name="Tohno M."/>
        </authorList>
    </citation>
    <scope>NUCLEOTIDE SEQUENCE [LARGE SCALE GENOMIC DNA]</scope>
    <source>
        <strain evidence="1">SG293</strain>
    </source>
</reference>
<sequence length="86" mass="9889">MSKRKRYSVEFKKMIVQLYESGTSVTDLTSEYGIASATIYKWNDLYKKDNDTGVSKADLLEMQARITKLESENDILKKALTIFAKK</sequence>
<dbReference type="STRING" id="1291743.LOSG293_480060"/>
<name>A0A081BKW5_9LACO</name>
<comment type="caution">
    <text evidence="1">The sequence shown here is derived from an EMBL/GenBank/DDBJ whole genome shotgun (WGS) entry which is preliminary data.</text>
</comment>
<dbReference type="RefSeq" id="WP_034529615.1">
    <property type="nucleotide sequence ID" value="NZ_BBJM01000048.1"/>
</dbReference>
<dbReference type="SUPFAM" id="SSF46689">
    <property type="entry name" value="Homeodomain-like"/>
    <property type="match status" value="1"/>
</dbReference>
<dbReference type="EMBL" id="BBJM01000048">
    <property type="protein sequence ID" value="GAK48683.1"/>
    <property type="molecule type" value="Genomic_DNA"/>
</dbReference>
<dbReference type="InterPro" id="IPR002514">
    <property type="entry name" value="Transposase_8"/>
</dbReference>
<proteinExistence type="predicted"/>
<dbReference type="Gene3D" id="1.10.10.60">
    <property type="entry name" value="Homeodomain-like"/>
    <property type="match status" value="1"/>
</dbReference>
<keyword evidence="2" id="KW-1185">Reference proteome</keyword>
<dbReference type="AlphaFoldDB" id="A0A081BKW5"/>
<dbReference type="GO" id="GO:0004803">
    <property type="term" value="F:transposase activity"/>
    <property type="evidence" value="ECO:0007669"/>
    <property type="project" value="InterPro"/>
</dbReference>
<gene>
    <name evidence="1" type="ORF">LOSG293_480060</name>
</gene>